<comment type="function">
    <text evidence="4">Catalyzes the reduction of 1-pyrroline-5-carboxylate (PCA) to L-proline.</text>
</comment>
<dbReference type="InterPro" id="IPR029036">
    <property type="entry name" value="P5CR_dimer"/>
</dbReference>
<feature type="binding site" evidence="6">
    <location>
        <position position="31"/>
    </location>
    <ligand>
        <name>NADP(+)</name>
        <dbReference type="ChEBI" id="CHEBI:58349"/>
    </ligand>
</feature>
<dbReference type="Gene3D" id="3.40.50.720">
    <property type="entry name" value="NAD(P)-binding Rossmann-like Domain"/>
    <property type="match status" value="1"/>
</dbReference>
<dbReference type="FunFam" id="1.10.3730.10:FF:000001">
    <property type="entry name" value="Pyrroline-5-carboxylate reductase"/>
    <property type="match status" value="1"/>
</dbReference>
<dbReference type="HAMAP" id="MF_01925">
    <property type="entry name" value="P5C_reductase"/>
    <property type="match status" value="1"/>
</dbReference>
<dbReference type="GO" id="GO:0055129">
    <property type="term" value="P:L-proline biosynthetic process"/>
    <property type="evidence" value="ECO:0007669"/>
    <property type="project" value="UniProtKB-UniRule"/>
</dbReference>
<evidence type="ECO:0000259" key="8">
    <source>
        <dbReference type="Pfam" id="PF03807"/>
    </source>
</evidence>
<keyword evidence="3 4" id="KW-0560">Oxidoreductase</keyword>
<dbReference type="SUPFAM" id="SSF51735">
    <property type="entry name" value="NAD(P)-binding Rossmann-fold domains"/>
    <property type="match status" value="1"/>
</dbReference>
<evidence type="ECO:0000259" key="9">
    <source>
        <dbReference type="Pfam" id="PF14748"/>
    </source>
</evidence>
<evidence type="ECO:0000256" key="3">
    <source>
        <dbReference type="ARBA" id="ARBA00023002"/>
    </source>
</evidence>
<evidence type="ECO:0000313" key="10">
    <source>
        <dbReference type="EMBL" id="KTD61518.1"/>
    </source>
</evidence>
<comment type="catalytic activity">
    <reaction evidence="4 7">
        <text>L-proline + NADP(+) = (S)-1-pyrroline-5-carboxylate + NADPH + 2 H(+)</text>
        <dbReference type="Rhea" id="RHEA:14109"/>
        <dbReference type="ChEBI" id="CHEBI:15378"/>
        <dbReference type="ChEBI" id="CHEBI:17388"/>
        <dbReference type="ChEBI" id="CHEBI:57783"/>
        <dbReference type="ChEBI" id="CHEBI:58349"/>
        <dbReference type="ChEBI" id="CHEBI:60039"/>
        <dbReference type="EC" id="1.5.1.2"/>
    </reaction>
</comment>
<dbReference type="NCBIfam" id="TIGR00112">
    <property type="entry name" value="proC"/>
    <property type="match status" value="1"/>
</dbReference>
<dbReference type="GO" id="GO:0004735">
    <property type="term" value="F:pyrroline-5-carboxylate reductase activity"/>
    <property type="evidence" value="ECO:0007669"/>
    <property type="project" value="UniProtKB-UniRule"/>
</dbReference>
<accession>A0A0W0YY21</accession>
<dbReference type="Pfam" id="PF03807">
    <property type="entry name" value="F420_oxidored"/>
    <property type="match status" value="1"/>
</dbReference>
<dbReference type="PIRSF" id="PIRSF000193">
    <property type="entry name" value="Pyrrol-5-carb_rd"/>
    <property type="match status" value="1"/>
</dbReference>
<protein>
    <recommendedName>
        <fullName evidence="4 5">Pyrroline-5-carboxylate reductase</fullName>
        <shortName evidence="4">P5C reductase</shortName>
        <shortName evidence="4">P5CR</shortName>
        <ecNumber evidence="4 5">1.5.1.2</ecNumber>
    </recommendedName>
    <alternativeName>
        <fullName evidence="4">PCA reductase</fullName>
    </alternativeName>
</protein>
<dbReference type="AlphaFoldDB" id="A0A0W0YY21"/>
<proteinExistence type="inferred from homology"/>
<dbReference type="EC" id="1.5.1.2" evidence="4 5"/>
<keyword evidence="2 4" id="KW-0521">NADP</keyword>
<keyword evidence="4 7" id="KW-0641">Proline biosynthesis</keyword>
<evidence type="ECO:0000256" key="5">
    <source>
        <dbReference type="NCBIfam" id="TIGR00112"/>
    </source>
</evidence>
<comment type="subcellular location">
    <subcellularLocation>
        <location evidence="4">Cytoplasm</location>
    </subcellularLocation>
</comment>
<dbReference type="PANTHER" id="PTHR11645">
    <property type="entry name" value="PYRROLINE-5-CARBOXYLATE REDUCTASE"/>
    <property type="match status" value="1"/>
</dbReference>
<comment type="catalytic activity">
    <reaction evidence="4">
        <text>L-proline + NAD(+) = (S)-1-pyrroline-5-carboxylate + NADH + 2 H(+)</text>
        <dbReference type="Rhea" id="RHEA:14105"/>
        <dbReference type="ChEBI" id="CHEBI:15378"/>
        <dbReference type="ChEBI" id="CHEBI:17388"/>
        <dbReference type="ChEBI" id="CHEBI:57540"/>
        <dbReference type="ChEBI" id="CHEBI:57945"/>
        <dbReference type="ChEBI" id="CHEBI:60039"/>
        <dbReference type="EC" id="1.5.1.2"/>
    </reaction>
</comment>
<dbReference type="GO" id="GO:0005737">
    <property type="term" value="C:cytoplasm"/>
    <property type="evidence" value="ECO:0007669"/>
    <property type="project" value="UniProtKB-SubCell"/>
</dbReference>
<feature type="binding site" evidence="6">
    <location>
        <position position="48"/>
    </location>
    <ligand>
        <name>NADPH</name>
        <dbReference type="ChEBI" id="CHEBI:57783"/>
    </ligand>
</feature>
<keyword evidence="4" id="KW-0963">Cytoplasm</keyword>
<sequence>MNISFIGYGNMARAIIDGLQTNHTHNLSVASPSLQPGRDEHFTTDCDNLAVIKDADVIVLAVKPAKMGDVLTQIGHDIPEQAVLVSVAAGIDLAWIASFCNEKQAIVRAMPNIALSAGKGATPLVANEHLDILQKKRAETIFNGAGIIRWLDDESLLNAYTAVSGSGPAYVFLFVEAMTRAAEKLGLDKEAALSFTTQTIHGALALMEQTGLSAFELRQQVTSPAGTTAAAIAVLQQREFDTILLKAMHAACERAKQLGSIDMNKE</sequence>
<reference evidence="10 11" key="1">
    <citation type="submission" date="2015-11" db="EMBL/GenBank/DDBJ databases">
        <title>Genomic analysis of 38 Legionella species identifies large and diverse effector repertoires.</title>
        <authorList>
            <person name="Burstein D."/>
            <person name="Amaro F."/>
            <person name="Zusman T."/>
            <person name="Lifshitz Z."/>
            <person name="Cohen O."/>
            <person name="Gilbert J.A."/>
            <person name="Pupko T."/>
            <person name="Shuman H.A."/>
            <person name="Segal G."/>
        </authorList>
    </citation>
    <scope>NUCLEOTIDE SEQUENCE [LARGE SCALE GENOMIC DNA]</scope>
    <source>
        <strain evidence="10 11">Mt.St.Helens-9</strain>
    </source>
</reference>
<evidence type="ECO:0000256" key="4">
    <source>
        <dbReference type="HAMAP-Rule" id="MF_01925"/>
    </source>
</evidence>
<dbReference type="InterPro" id="IPR036291">
    <property type="entry name" value="NAD(P)-bd_dom_sf"/>
</dbReference>
<feature type="domain" description="Pyrroline-5-carboxylate reductase dimerisation" evidence="9">
    <location>
        <begin position="154"/>
        <end position="258"/>
    </location>
</feature>
<evidence type="ECO:0000256" key="6">
    <source>
        <dbReference type="PIRSR" id="PIRSR000193-1"/>
    </source>
</evidence>
<dbReference type="Pfam" id="PF14748">
    <property type="entry name" value="P5CR_dimer"/>
    <property type="match status" value="1"/>
</dbReference>
<evidence type="ECO:0000256" key="1">
    <source>
        <dbReference type="ARBA" id="ARBA00005525"/>
    </source>
</evidence>
<dbReference type="SUPFAM" id="SSF48179">
    <property type="entry name" value="6-phosphogluconate dehydrogenase C-terminal domain-like"/>
    <property type="match status" value="1"/>
</dbReference>
<comment type="similarity">
    <text evidence="1 4 7">Belongs to the pyrroline-5-carboxylate reductase family.</text>
</comment>
<organism evidence="10 11">
    <name type="scientific">Legionella spiritensis</name>
    <dbReference type="NCBI Taxonomy" id="452"/>
    <lineage>
        <taxon>Bacteria</taxon>
        <taxon>Pseudomonadati</taxon>
        <taxon>Pseudomonadota</taxon>
        <taxon>Gammaproteobacteria</taxon>
        <taxon>Legionellales</taxon>
        <taxon>Legionellaceae</taxon>
        <taxon>Legionella</taxon>
    </lineage>
</organism>
<dbReference type="PROSITE" id="PS00521">
    <property type="entry name" value="P5CR"/>
    <property type="match status" value="1"/>
</dbReference>
<dbReference type="InterPro" id="IPR008927">
    <property type="entry name" value="6-PGluconate_DH-like_C_sf"/>
</dbReference>
<dbReference type="RefSeq" id="WP_058484067.1">
    <property type="nucleotide sequence ID" value="NZ_CAAAII010000010.1"/>
</dbReference>
<dbReference type="PATRIC" id="fig|452.5.peg.2364"/>
<evidence type="ECO:0000256" key="2">
    <source>
        <dbReference type="ARBA" id="ARBA00022857"/>
    </source>
</evidence>
<dbReference type="InterPro" id="IPR000304">
    <property type="entry name" value="Pyrroline-COOH_reductase"/>
</dbReference>
<feature type="binding site" evidence="6">
    <location>
        <begin position="6"/>
        <end position="11"/>
    </location>
    <ligand>
        <name>NADP(+)</name>
        <dbReference type="ChEBI" id="CHEBI:58349"/>
    </ligand>
</feature>
<keyword evidence="4 7" id="KW-0028">Amino-acid biosynthesis</keyword>
<dbReference type="EMBL" id="LNYX01000031">
    <property type="protein sequence ID" value="KTD61518.1"/>
    <property type="molecule type" value="Genomic_DNA"/>
</dbReference>
<dbReference type="OrthoDB" id="9805754at2"/>
<name>A0A0W0YY21_LEGSP</name>
<keyword evidence="11" id="KW-1185">Reference proteome</keyword>
<dbReference type="UniPathway" id="UPA00098">
    <property type="reaction ID" value="UER00361"/>
</dbReference>
<dbReference type="Proteomes" id="UP000054877">
    <property type="component" value="Unassembled WGS sequence"/>
</dbReference>
<feature type="domain" description="Pyrroline-5-carboxylate reductase catalytic N-terminal" evidence="8">
    <location>
        <begin position="3"/>
        <end position="90"/>
    </location>
</feature>
<dbReference type="InterPro" id="IPR028939">
    <property type="entry name" value="P5C_Rdtase_cat_N"/>
</dbReference>
<dbReference type="STRING" id="452.Lspi_2148"/>
<dbReference type="Gene3D" id="1.10.3730.10">
    <property type="entry name" value="ProC C-terminal domain-like"/>
    <property type="match status" value="1"/>
</dbReference>
<dbReference type="InterPro" id="IPR053790">
    <property type="entry name" value="P5CR-like_CS"/>
</dbReference>
<comment type="caution">
    <text evidence="10">The sequence shown here is derived from an EMBL/GenBank/DDBJ whole genome shotgun (WGS) entry which is preliminary data.</text>
</comment>
<feature type="binding site" evidence="6">
    <location>
        <begin position="61"/>
        <end position="64"/>
    </location>
    <ligand>
        <name>NADP(+)</name>
        <dbReference type="ChEBI" id="CHEBI:58349"/>
    </ligand>
</feature>
<dbReference type="PANTHER" id="PTHR11645:SF0">
    <property type="entry name" value="PYRROLINE-5-CARBOXYLATE REDUCTASE 3"/>
    <property type="match status" value="1"/>
</dbReference>
<gene>
    <name evidence="4 10" type="primary">proC</name>
    <name evidence="10" type="ORF">Lspi_2148</name>
</gene>
<comment type="pathway">
    <text evidence="4 7">Amino-acid biosynthesis; L-proline biosynthesis; L-proline from L-glutamate 5-semialdehyde: step 1/1.</text>
</comment>
<evidence type="ECO:0000313" key="11">
    <source>
        <dbReference type="Proteomes" id="UP000054877"/>
    </source>
</evidence>
<evidence type="ECO:0000256" key="7">
    <source>
        <dbReference type="RuleBase" id="RU003903"/>
    </source>
</evidence>